<sequence>MAVSQLEKLMQDTDERIYLVPADGEHGLCLAWCNDPAPSPGMDPAESVEYVRADVHRREIQALKQVERLARAFANAKGRHNSQIAMCRLLEHFGKPAVWPHVEGADG</sequence>
<evidence type="ECO:0000313" key="1">
    <source>
        <dbReference type="EMBL" id="GHB30824.1"/>
    </source>
</evidence>
<evidence type="ECO:0000313" key="2">
    <source>
        <dbReference type="Proteomes" id="UP000646745"/>
    </source>
</evidence>
<comment type="caution">
    <text evidence="1">The sequence shown here is derived from an EMBL/GenBank/DDBJ whole genome shotgun (WGS) entry which is preliminary data.</text>
</comment>
<organism evidence="1 2">
    <name type="scientific">Salinicola rhizosphaerae</name>
    <dbReference type="NCBI Taxonomy" id="1443141"/>
    <lineage>
        <taxon>Bacteria</taxon>
        <taxon>Pseudomonadati</taxon>
        <taxon>Pseudomonadota</taxon>
        <taxon>Gammaproteobacteria</taxon>
        <taxon>Oceanospirillales</taxon>
        <taxon>Halomonadaceae</taxon>
        <taxon>Salinicola</taxon>
    </lineage>
</organism>
<dbReference type="Proteomes" id="UP000646745">
    <property type="component" value="Unassembled WGS sequence"/>
</dbReference>
<dbReference type="RefSeq" id="WP_189445730.1">
    <property type="nucleotide sequence ID" value="NZ_BMZI01000007.1"/>
</dbReference>
<gene>
    <name evidence="1" type="ORF">GCM10009038_32050</name>
</gene>
<name>A0ABQ3EB48_9GAMM</name>
<reference evidence="2" key="1">
    <citation type="journal article" date="2019" name="Int. J. Syst. Evol. Microbiol.">
        <title>The Global Catalogue of Microorganisms (GCM) 10K type strain sequencing project: providing services to taxonomists for standard genome sequencing and annotation.</title>
        <authorList>
            <consortium name="The Broad Institute Genomics Platform"/>
            <consortium name="The Broad Institute Genome Sequencing Center for Infectious Disease"/>
            <person name="Wu L."/>
            <person name="Ma J."/>
        </authorList>
    </citation>
    <scope>NUCLEOTIDE SEQUENCE [LARGE SCALE GENOMIC DNA]</scope>
    <source>
        <strain evidence="2">KCTC 32998</strain>
    </source>
</reference>
<accession>A0ABQ3EB48</accession>
<proteinExistence type="predicted"/>
<protein>
    <submittedName>
        <fullName evidence="1">Uncharacterized protein</fullName>
    </submittedName>
</protein>
<dbReference type="EMBL" id="BMZI01000007">
    <property type="protein sequence ID" value="GHB30824.1"/>
    <property type="molecule type" value="Genomic_DNA"/>
</dbReference>
<keyword evidence="2" id="KW-1185">Reference proteome</keyword>